<feature type="non-terminal residue" evidence="1">
    <location>
        <position position="61"/>
    </location>
</feature>
<gene>
    <name evidence="1" type="ORF">DAT39_013980</name>
</gene>
<dbReference type="Proteomes" id="UP000727407">
    <property type="component" value="Unassembled WGS sequence"/>
</dbReference>
<name>A0A8J4TVG1_CLAMG</name>
<evidence type="ECO:0000313" key="1">
    <source>
        <dbReference type="EMBL" id="KAF5896308.1"/>
    </source>
</evidence>
<proteinExistence type="predicted"/>
<dbReference type="AlphaFoldDB" id="A0A8J4TVG1"/>
<dbReference type="EMBL" id="QNUK01000281">
    <property type="protein sequence ID" value="KAF5896308.1"/>
    <property type="molecule type" value="Genomic_DNA"/>
</dbReference>
<comment type="caution">
    <text evidence="1">The sequence shown here is derived from an EMBL/GenBank/DDBJ whole genome shotgun (WGS) entry which is preliminary data.</text>
</comment>
<evidence type="ECO:0000313" key="2">
    <source>
        <dbReference type="Proteomes" id="UP000727407"/>
    </source>
</evidence>
<protein>
    <submittedName>
        <fullName evidence="1">Uncharacterized protein</fullName>
    </submittedName>
</protein>
<reference evidence="1" key="1">
    <citation type="submission" date="2020-07" db="EMBL/GenBank/DDBJ databases">
        <title>Clarias magur genome sequencing, assembly and annotation.</title>
        <authorList>
            <person name="Kushwaha B."/>
            <person name="Kumar R."/>
            <person name="Das P."/>
            <person name="Joshi C.G."/>
            <person name="Kumar D."/>
            <person name="Nagpure N.S."/>
            <person name="Pandey M."/>
            <person name="Agarwal S."/>
            <person name="Srivastava S."/>
            <person name="Singh M."/>
            <person name="Sahoo L."/>
            <person name="Jayasankar P."/>
            <person name="Meher P.K."/>
            <person name="Koringa P.G."/>
            <person name="Iquebal M.A."/>
            <person name="Das S.P."/>
            <person name="Bit A."/>
            <person name="Patnaik S."/>
            <person name="Patel N."/>
            <person name="Shah T.M."/>
            <person name="Hinsu A."/>
            <person name="Jena J.K."/>
        </authorList>
    </citation>
    <scope>NUCLEOTIDE SEQUENCE</scope>
    <source>
        <strain evidence="1">CIFAMagur01</strain>
        <tissue evidence="1">Testis</tissue>
    </source>
</reference>
<organism evidence="1 2">
    <name type="scientific">Clarias magur</name>
    <name type="common">Asian catfish</name>
    <name type="synonym">Macropteronotus magur</name>
    <dbReference type="NCBI Taxonomy" id="1594786"/>
    <lineage>
        <taxon>Eukaryota</taxon>
        <taxon>Metazoa</taxon>
        <taxon>Chordata</taxon>
        <taxon>Craniata</taxon>
        <taxon>Vertebrata</taxon>
        <taxon>Euteleostomi</taxon>
        <taxon>Actinopterygii</taxon>
        <taxon>Neopterygii</taxon>
        <taxon>Teleostei</taxon>
        <taxon>Ostariophysi</taxon>
        <taxon>Siluriformes</taxon>
        <taxon>Clariidae</taxon>
        <taxon>Clarias</taxon>
    </lineage>
</organism>
<accession>A0A8J4TVG1</accession>
<keyword evidence="2" id="KW-1185">Reference proteome</keyword>
<sequence>MVLKIFLRMYTCLQLPGYQLANAGSCLRGTTGWKVCFGVINQLRGLPMKLQYQKLCLPRCE</sequence>